<proteinExistence type="predicted"/>
<dbReference type="SUPFAM" id="SSF75304">
    <property type="entry name" value="Amidase signature (AS) enzymes"/>
    <property type="match status" value="1"/>
</dbReference>
<feature type="non-terminal residue" evidence="2">
    <location>
        <position position="1"/>
    </location>
</feature>
<dbReference type="InterPro" id="IPR023631">
    <property type="entry name" value="Amidase_dom"/>
</dbReference>
<evidence type="ECO:0000259" key="1">
    <source>
        <dbReference type="Pfam" id="PF01425"/>
    </source>
</evidence>
<gene>
    <name evidence="2" type="ORF">LCGC14_2795270</name>
</gene>
<dbReference type="InterPro" id="IPR036928">
    <property type="entry name" value="AS_sf"/>
</dbReference>
<evidence type="ECO:0000313" key="2">
    <source>
        <dbReference type="EMBL" id="KKK83252.1"/>
    </source>
</evidence>
<protein>
    <recommendedName>
        <fullName evidence="1">Amidase domain-containing protein</fullName>
    </recommendedName>
</protein>
<comment type="caution">
    <text evidence="2">The sequence shown here is derived from an EMBL/GenBank/DDBJ whole genome shotgun (WGS) entry which is preliminary data.</text>
</comment>
<organism evidence="2">
    <name type="scientific">marine sediment metagenome</name>
    <dbReference type="NCBI Taxonomy" id="412755"/>
    <lineage>
        <taxon>unclassified sequences</taxon>
        <taxon>metagenomes</taxon>
        <taxon>ecological metagenomes</taxon>
    </lineage>
</organism>
<reference evidence="2" key="1">
    <citation type="journal article" date="2015" name="Nature">
        <title>Complex archaea that bridge the gap between prokaryotes and eukaryotes.</title>
        <authorList>
            <person name="Spang A."/>
            <person name="Saw J.H."/>
            <person name="Jorgensen S.L."/>
            <person name="Zaremba-Niedzwiedzka K."/>
            <person name="Martijn J."/>
            <person name="Lind A.E."/>
            <person name="van Eijk R."/>
            <person name="Schleper C."/>
            <person name="Guy L."/>
            <person name="Ettema T.J."/>
        </authorList>
    </citation>
    <scope>NUCLEOTIDE SEQUENCE</scope>
</reference>
<accession>A0A0F8YPE0</accession>
<feature type="domain" description="Amidase" evidence="1">
    <location>
        <begin position="29"/>
        <end position="89"/>
    </location>
</feature>
<dbReference type="AlphaFoldDB" id="A0A0F8YPE0"/>
<dbReference type="Gene3D" id="3.90.1300.10">
    <property type="entry name" value="Amidase signature (AS) domain"/>
    <property type="match status" value="1"/>
</dbReference>
<dbReference type="EMBL" id="LAZR01052310">
    <property type="protein sequence ID" value="KKK83252.1"/>
    <property type="molecule type" value="Genomic_DNA"/>
</dbReference>
<name>A0A0F8YPE0_9ZZZZ</name>
<dbReference type="Pfam" id="PF01425">
    <property type="entry name" value="Amidase"/>
    <property type="match status" value="1"/>
</dbReference>
<sequence>EMTGSDEIVYMPVAELTARYRDRSLSPREVAAAVLARIDAHNEAVNAFRFVDRVGAIAAAEASEARYLKGAPLGPLDGVPASVKDHNLVTWNTDIELYILWDGEQDSTVATLKTQRQLIMDEVNKFRKLNATAGVLKALVVSGGDVEPFVSPDGATFWRQVLVCETQEDEEFTRSE</sequence>